<dbReference type="Gene3D" id="1.10.101.10">
    <property type="entry name" value="PGBD-like superfamily/PGBD"/>
    <property type="match status" value="2"/>
</dbReference>
<dbReference type="Pfam" id="PF01471">
    <property type="entry name" value="PG_binding_1"/>
    <property type="match status" value="2"/>
</dbReference>
<dbReference type="SUPFAM" id="SSF51261">
    <property type="entry name" value="Duplicated hybrid motif"/>
    <property type="match status" value="1"/>
</dbReference>
<evidence type="ECO:0000313" key="4">
    <source>
        <dbReference type="EMBL" id="TQL34761.1"/>
    </source>
</evidence>
<name>A0A542XG15_9MICO</name>
<comment type="caution">
    <text evidence="4">The sequence shown here is derived from an EMBL/GenBank/DDBJ whole genome shotgun (WGS) entry which is preliminary data.</text>
</comment>
<dbReference type="OrthoDB" id="8210007at2"/>
<feature type="domain" description="M23ase beta-sheet core" evidence="3">
    <location>
        <begin position="326"/>
        <end position="412"/>
    </location>
</feature>
<dbReference type="PANTHER" id="PTHR21666:SF270">
    <property type="entry name" value="MUREIN HYDROLASE ACTIVATOR ENVC"/>
    <property type="match status" value="1"/>
</dbReference>
<accession>A0A542XG15</accession>
<dbReference type="Pfam" id="PF01551">
    <property type="entry name" value="Peptidase_M23"/>
    <property type="match status" value="1"/>
</dbReference>
<organism evidence="4 5">
    <name type="scientific">Barrientosiimonas humi</name>
    <dbReference type="NCBI Taxonomy" id="999931"/>
    <lineage>
        <taxon>Bacteria</taxon>
        <taxon>Bacillati</taxon>
        <taxon>Actinomycetota</taxon>
        <taxon>Actinomycetes</taxon>
        <taxon>Micrococcales</taxon>
        <taxon>Dermacoccaceae</taxon>
        <taxon>Barrientosiimonas</taxon>
    </lineage>
</organism>
<dbReference type="InterPro" id="IPR002477">
    <property type="entry name" value="Peptidoglycan-bd-like"/>
</dbReference>
<dbReference type="InterPro" id="IPR016047">
    <property type="entry name" value="M23ase_b-sheet_dom"/>
</dbReference>
<dbReference type="EMBL" id="VFOK01000001">
    <property type="protein sequence ID" value="TQL34761.1"/>
    <property type="molecule type" value="Genomic_DNA"/>
</dbReference>
<proteinExistence type="predicted"/>
<evidence type="ECO:0000259" key="3">
    <source>
        <dbReference type="Pfam" id="PF01551"/>
    </source>
</evidence>
<dbReference type="InterPro" id="IPR011055">
    <property type="entry name" value="Dup_hybrid_motif"/>
</dbReference>
<dbReference type="InterPro" id="IPR050570">
    <property type="entry name" value="Cell_wall_metabolism_enzyme"/>
</dbReference>
<dbReference type="SUPFAM" id="SSF47090">
    <property type="entry name" value="PGBD-like"/>
    <property type="match status" value="2"/>
</dbReference>
<dbReference type="CDD" id="cd12797">
    <property type="entry name" value="M23_peptidase"/>
    <property type="match status" value="1"/>
</dbReference>
<dbReference type="RefSeq" id="WP_142007118.1">
    <property type="nucleotide sequence ID" value="NZ_CAJTBP010000001.1"/>
</dbReference>
<feature type="domain" description="Peptidoglycan binding-like" evidence="2">
    <location>
        <begin position="142"/>
        <end position="192"/>
    </location>
</feature>
<dbReference type="Gene3D" id="2.70.70.10">
    <property type="entry name" value="Glucose Permease (Domain IIA)"/>
    <property type="match status" value="1"/>
</dbReference>
<dbReference type="AlphaFoldDB" id="A0A542XG15"/>
<dbReference type="InterPro" id="IPR036366">
    <property type="entry name" value="PGBDSf"/>
</dbReference>
<dbReference type="PANTHER" id="PTHR21666">
    <property type="entry name" value="PEPTIDASE-RELATED"/>
    <property type="match status" value="1"/>
</dbReference>
<dbReference type="Proteomes" id="UP000318336">
    <property type="component" value="Unassembled WGS sequence"/>
</dbReference>
<evidence type="ECO:0000313" key="5">
    <source>
        <dbReference type="Proteomes" id="UP000318336"/>
    </source>
</evidence>
<evidence type="ECO:0000259" key="2">
    <source>
        <dbReference type="Pfam" id="PF01471"/>
    </source>
</evidence>
<gene>
    <name evidence="4" type="ORF">FB554_2940</name>
</gene>
<reference evidence="4 5" key="1">
    <citation type="submission" date="2019-06" db="EMBL/GenBank/DDBJ databases">
        <title>Sequencing the genomes of 1000 actinobacteria strains.</title>
        <authorList>
            <person name="Klenk H.-P."/>
        </authorList>
    </citation>
    <scope>NUCLEOTIDE SEQUENCE [LARGE SCALE GENOMIC DNA]</scope>
    <source>
        <strain evidence="4 5">DSM 24617</strain>
    </source>
</reference>
<feature type="domain" description="Peptidoglycan binding-like" evidence="2">
    <location>
        <begin position="221"/>
        <end position="270"/>
    </location>
</feature>
<sequence>MTSTTTTDRSPVLAEHAGCPVHTRCSCRRPLADVGSPQPSTEGQMSRRPAPRHLKAQPSLAARAVPAVAGRRGTALATGAALSVPASISGVAMAGSATAAPGVAPAAVTAPAAAAVPQAATTLPAAPMTGSTLVVLRYGATGSLVKTLQSRLGGIAVDGSFGPITLRAVKAYQERKGLEVDGIVGPKTWESLGGFPGPTPSEPEPAPNNCTVTVVRYGSTGSLVRTLQERLRISVDGSFGPQTLSAVKSYQSSKGLLVDGVVGPATWSSLGGFPCGTGGGSGPSTGGGSAPADPNALYKLPFPAGTSARISQGPQGSFSHDGRYDQYAIDFAMPTGTSVVAARSGTVYKAGWDVYGGGNAVLLRDASGNCTQYNHMSSISVRAGQSVSQGQQVGRSGNTGNSTGPHLHFGIVGCSNYVSIQVPRTVERGTSYPVGVYATSQNG</sequence>
<evidence type="ECO:0000256" key="1">
    <source>
        <dbReference type="SAM" id="MobiDB-lite"/>
    </source>
</evidence>
<keyword evidence="5" id="KW-1185">Reference proteome</keyword>
<feature type="region of interest" description="Disordered" evidence="1">
    <location>
        <begin position="29"/>
        <end position="59"/>
    </location>
</feature>
<dbReference type="GO" id="GO:0004222">
    <property type="term" value="F:metalloendopeptidase activity"/>
    <property type="evidence" value="ECO:0007669"/>
    <property type="project" value="TreeGrafter"/>
</dbReference>
<protein>
    <submittedName>
        <fullName evidence="4">Putative peptidoglycan binding protein</fullName>
    </submittedName>
</protein>
<dbReference type="InterPro" id="IPR036365">
    <property type="entry name" value="PGBD-like_sf"/>
</dbReference>